<evidence type="ECO:0000256" key="8">
    <source>
        <dbReference type="ARBA" id="ARBA00022847"/>
    </source>
</evidence>
<dbReference type="CDD" id="cd17318">
    <property type="entry name" value="MFS_SLC17"/>
    <property type="match status" value="1"/>
</dbReference>
<evidence type="ECO:0000256" key="23">
    <source>
        <dbReference type="ARBA" id="ARBA00080244"/>
    </source>
</evidence>
<dbReference type="GO" id="GO:0006820">
    <property type="term" value="P:monoatomic anion transport"/>
    <property type="evidence" value="ECO:0007669"/>
    <property type="project" value="TreeGrafter"/>
</dbReference>
<feature type="domain" description="Major facilitator superfamily (MFS) profile" evidence="27">
    <location>
        <begin position="31"/>
        <end position="460"/>
    </location>
</feature>
<dbReference type="PROSITE" id="PS50850">
    <property type="entry name" value="MFS"/>
    <property type="match status" value="1"/>
</dbReference>
<dbReference type="OrthoDB" id="2985014at2759"/>
<dbReference type="GO" id="GO:0030672">
    <property type="term" value="C:synaptic vesicle membrane"/>
    <property type="evidence" value="ECO:0007669"/>
    <property type="project" value="UniProtKB-SubCell"/>
</dbReference>
<keyword evidence="10" id="KW-0770">Synapse</keyword>
<keyword evidence="7 26" id="KW-0812">Transmembrane</keyword>
<accession>A0A9C6TVI1</accession>
<keyword evidence="9 26" id="KW-1133">Transmembrane helix</keyword>
<comment type="catalytic activity">
    <reaction evidence="20">
        <text>D-glucuronate(out) + H(+)(out) = D-glucuronate(in) + H(+)(in)</text>
        <dbReference type="Rhea" id="RHEA:72591"/>
        <dbReference type="ChEBI" id="CHEBI:15378"/>
        <dbReference type="ChEBI" id="CHEBI:58720"/>
    </reaction>
    <physiologicalReaction direction="left-to-right" evidence="20">
        <dbReference type="Rhea" id="RHEA:72592"/>
    </physiologicalReaction>
</comment>
<feature type="transmembrane region" description="Helical" evidence="26">
    <location>
        <begin position="89"/>
        <end position="110"/>
    </location>
</feature>
<gene>
    <name evidence="29" type="primary">LOC113204520</name>
</gene>
<reference evidence="29" key="1">
    <citation type="submission" date="2025-08" db="UniProtKB">
        <authorList>
            <consortium name="RefSeq"/>
        </authorList>
    </citation>
    <scope>IDENTIFICATION</scope>
    <source>
        <tissue evidence="29">Whole organism</tissue>
    </source>
</reference>
<dbReference type="KEGG" id="foc:113204520"/>
<feature type="transmembrane region" description="Helical" evidence="26">
    <location>
        <begin position="434"/>
        <end position="455"/>
    </location>
</feature>
<comment type="catalytic activity">
    <reaction evidence="15">
        <text>2 nitrate(out) + H(+)(out) = 2 nitrate(in) + H(+)(in)</text>
        <dbReference type="Rhea" id="RHEA:71539"/>
        <dbReference type="ChEBI" id="CHEBI:15378"/>
        <dbReference type="ChEBI" id="CHEBI:17632"/>
    </reaction>
    <physiologicalReaction direction="left-to-right" evidence="15">
        <dbReference type="Rhea" id="RHEA:71540"/>
    </physiologicalReaction>
</comment>
<dbReference type="InterPro" id="IPR020846">
    <property type="entry name" value="MFS_dom"/>
</dbReference>
<evidence type="ECO:0000256" key="13">
    <source>
        <dbReference type="ARBA" id="ARBA00023228"/>
    </source>
</evidence>
<evidence type="ECO:0000256" key="12">
    <source>
        <dbReference type="ARBA" id="ARBA00023180"/>
    </source>
</evidence>
<feature type="transmembrane region" description="Helical" evidence="26">
    <location>
        <begin position="368"/>
        <end position="388"/>
    </location>
</feature>
<dbReference type="RefSeq" id="XP_052120757.1">
    <property type="nucleotide sequence ID" value="XM_052264797.1"/>
</dbReference>
<keyword evidence="11 26" id="KW-0472">Membrane</keyword>
<evidence type="ECO:0000256" key="4">
    <source>
        <dbReference type="ARBA" id="ARBA00004656"/>
    </source>
</evidence>
<feature type="transmembrane region" description="Helical" evidence="26">
    <location>
        <begin position="207"/>
        <end position="227"/>
    </location>
</feature>
<evidence type="ECO:0000256" key="10">
    <source>
        <dbReference type="ARBA" id="ARBA00023018"/>
    </source>
</evidence>
<evidence type="ECO:0000256" key="11">
    <source>
        <dbReference type="ARBA" id="ARBA00023136"/>
    </source>
</evidence>
<comment type="catalytic activity">
    <reaction evidence="17">
        <text>N-acetylneuraminate(in) + H(+)(in) = N-acetylneuraminate(out) + H(+)(out)</text>
        <dbReference type="Rhea" id="RHEA:28987"/>
        <dbReference type="ChEBI" id="CHEBI:15378"/>
        <dbReference type="ChEBI" id="CHEBI:35418"/>
    </reaction>
    <physiologicalReaction direction="right-to-left" evidence="17">
        <dbReference type="Rhea" id="RHEA:28989"/>
    </physiologicalReaction>
</comment>
<evidence type="ECO:0000256" key="26">
    <source>
        <dbReference type="SAM" id="Phobius"/>
    </source>
</evidence>
<keyword evidence="14" id="KW-0968">Cytoplasmic vesicle</keyword>
<dbReference type="GeneID" id="113204520"/>
<evidence type="ECO:0000256" key="21">
    <source>
        <dbReference type="ARBA" id="ARBA00056891"/>
    </source>
</evidence>
<sequence>MCVKQGATAYGSTPSTPIVDISPGWRFWRRRRYMVAAMAFLGFFNVYALRVNLSVAIVAMTTATTTTLANGTTVEVPAEFDWDSKTRGLILSSFFYGYIVTQVPGGWLAARVGGSRVYGVGLAATALLTVLTPPIARAGTAWIIAVRIVEGLFEGVTYPCIHAVWARWAPPAERSRLATIAFSGSYAGTVVSLPLSGVLAAQLGWPSIFYIFGVAALVWYGFWLYLVKENPEDDPRISREELLYIQSTLATVPDPKLTQQPWGKFLTSMPVWAIVAAHFSENWGFYTLLTQLPTFMKDVLQVEIEQSGLLSALPYICMSVILQAAGHFADWLRAGKMSTTAVRKLFNCGAFISQTIFMMIAAYTMSPWAIVLCITIAVGLGGFAWSAFSVNHLDIAPQYASILMGISNTVATLPGMISPHITGYIVQDKTPSQWRIVFIISSTIYLVGAIIYGTFASGERQSWAEDNASNPSNISIKTKNEDLNAYTNETLDLSLSE</sequence>
<proteinExistence type="predicted"/>
<dbReference type="InterPro" id="IPR036259">
    <property type="entry name" value="MFS_trans_sf"/>
</dbReference>
<feature type="transmembrane region" description="Helical" evidence="26">
    <location>
        <begin position="33"/>
        <end position="50"/>
    </location>
</feature>
<dbReference type="GO" id="GO:0016323">
    <property type="term" value="C:basolateral plasma membrane"/>
    <property type="evidence" value="ECO:0007669"/>
    <property type="project" value="UniProtKB-SubCell"/>
</dbReference>
<evidence type="ECO:0000256" key="9">
    <source>
        <dbReference type="ARBA" id="ARBA00022989"/>
    </source>
</evidence>
<comment type="subcellular location">
    <subcellularLocation>
        <location evidence="2">Basolateral cell membrane</location>
        <topology evidence="2">Multi-pass membrane protein</topology>
    </subcellularLocation>
    <subcellularLocation>
        <location evidence="3">Cytoplasmic vesicle</location>
        <location evidence="3">Secretory vesicle membrane</location>
        <topology evidence="3">Multi-pass membrane protein</topology>
    </subcellularLocation>
    <subcellularLocation>
        <location evidence="1">Cytoplasmic vesicle</location>
        <location evidence="1">Secretory vesicle</location>
        <location evidence="1">Synaptic vesicle membrane</location>
    </subcellularLocation>
    <subcellularLocation>
        <location evidence="4">Lysosome membrane</location>
    </subcellularLocation>
</comment>
<keyword evidence="13" id="KW-0458">Lysosome</keyword>
<evidence type="ECO:0000256" key="3">
    <source>
        <dbReference type="ARBA" id="ARBA00004638"/>
    </source>
</evidence>
<evidence type="ECO:0000313" key="28">
    <source>
        <dbReference type="Proteomes" id="UP000504606"/>
    </source>
</evidence>
<evidence type="ECO:0000256" key="18">
    <source>
        <dbReference type="ARBA" id="ARBA00051403"/>
    </source>
</evidence>
<evidence type="ECO:0000256" key="7">
    <source>
        <dbReference type="ARBA" id="ARBA00022692"/>
    </source>
</evidence>
<dbReference type="GO" id="GO:0005765">
    <property type="term" value="C:lysosomal membrane"/>
    <property type="evidence" value="ECO:0007669"/>
    <property type="project" value="UniProtKB-SubCell"/>
</dbReference>
<evidence type="ECO:0000256" key="20">
    <source>
        <dbReference type="ARBA" id="ARBA00051612"/>
    </source>
</evidence>
<keyword evidence="5" id="KW-0813">Transport</keyword>
<dbReference type="InterPro" id="IPR011701">
    <property type="entry name" value="MFS"/>
</dbReference>
<evidence type="ECO:0000256" key="22">
    <source>
        <dbReference type="ARBA" id="ARBA00069713"/>
    </source>
</evidence>
<dbReference type="Gene3D" id="1.20.1250.20">
    <property type="entry name" value="MFS general substrate transporter like domains"/>
    <property type="match status" value="2"/>
</dbReference>
<dbReference type="Pfam" id="PF07690">
    <property type="entry name" value="MFS_1"/>
    <property type="match status" value="1"/>
</dbReference>
<keyword evidence="12" id="KW-0325">Glycoprotein</keyword>
<feature type="transmembrane region" description="Helical" evidence="26">
    <location>
        <begin position="400"/>
        <end position="422"/>
    </location>
</feature>
<feature type="transmembrane region" description="Helical" evidence="26">
    <location>
        <begin position="177"/>
        <end position="201"/>
    </location>
</feature>
<dbReference type="FunFam" id="1.20.1250.20:FF:000003">
    <property type="entry name" value="Solute carrier family 17 member 3"/>
    <property type="match status" value="1"/>
</dbReference>
<comment type="catalytic activity">
    <reaction evidence="18">
        <text>N-acetyl-L-aspartyl-L-glutamate(out) = N-acetyl-L-aspartyl-L-glutamate(in)</text>
        <dbReference type="Rhea" id="RHEA:72599"/>
        <dbReference type="ChEBI" id="CHEBI:76931"/>
    </reaction>
    <physiologicalReaction direction="left-to-right" evidence="18">
        <dbReference type="Rhea" id="RHEA:72600"/>
    </physiologicalReaction>
</comment>
<evidence type="ECO:0000256" key="2">
    <source>
        <dbReference type="ARBA" id="ARBA00004554"/>
    </source>
</evidence>
<dbReference type="Proteomes" id="UP000504606">
    <property type="component" value="Unplaced"/>
</dbReference>
<evidence type="ECO:0000256" key="19">
    <source>
        <dbReference type="ARBA" id="ARBA00051447"/>
    </source>
</evidence>
<evidence type="ECO:0000256" key="1">
    <source>
        <dbReference type="ARBA" id="ARBA00004432"/>
    </source>
</evidence>
<name>A0A9C6TVI1_FRAOC</name>
<evidence type="ECO:0000256" key="15">
    <source>
        <dbReference type="ARBA" id="ARBA00050101"/>
    </source>
</evidence>
<dbReference type="SUPFAM" id="SSF103473">
    <property type="entry name" value="MFS general substrate transporter"/>
    <property type="match status" value="1"/>
</dbReference>
<organism evidence="28 29">
    <name type="scientific">Frankliniella occidentalis</name>
    <name type="common">Western flower thrips</name>
    <name type="synonym">Euthrips occidentalis</name>
    <dbReference type="NCBI Taxonomy" id="133901"/>
    <lineage>
        <taxon>Eukaryota</taxon>
        <taxon>Metazoa</taxon>
        <taxon>Ecdysozoa</taxon>
        <taxon>Arthropoda</taxon>
        <taxon>Hexapoda</taxon>
        <taxon>Insecta</taxon>
        <taxon>Pterygota</taxon>
        <taxon>Neoptera</taxon>
        <taxon>Paraneoptera</taxon>
        <taxon>Thysanoptera</taxon>
        <taxon>Terebrantia</taxon>
        <taxon>Thripoidea</taxon>
        <taxon>Thripidae</taxon>
        <taxon>Frankliniella</taxon>
    </lineage>
</organism>
<feature type="transmembrane region" description="Helical" evidence="26">
    <location>
        <begin position="142"/>
        <end position="165"/>
    </location>
</feature>
<evidence type="ECO:0000313" key="29">
    <source>
        <dbReference type="RefSeq" id="XP_052120757.1"/>
    </source>
</evidence>
<evidence type="ECO:0000256" key="6">
    <source>
        <dbReference type="ARBA" id="ARBA00022475"/>
    </source>
</evidence>
<protein>
    <recommendedName>
        <fullName evidence="22">Sialin</fullName>
    </recommendedName>
    <alternativeName>
        <fullName evidence="25">H(+)/nitrate cotransporter</fullName>
    </alternativeName>
    <alternativeName>
        <fullName evidence="23">H(+)/sialic acid cotransporter</fullName>
    </alternativeName>
    <alternativeName>
        <fullName evidence="24">Vesicular excitatory amino acid transporter</fullName>
    </alternativeName>
</protein>
<dbReference type="GO" id="GO:0015293">
    <property type="term" value="F:symporter activity"/>
    <property type="evidence" value="ECO:0007669"/>
    <property type="project" value="UniProtKB-KW"/>
</dbReference>
<evidence type="ECO:0000256" key="16">
    <source>
        <dbReference type="ARBA" id="ARBA00050554"/>
    </source>
</evidence>
<dbReference type="GO" id="GO:0046942">
    <property type="term" value="P:carboxylic acid transport"/>
    <property type="evidence" value="ECO:0007669"/>
    <property type="project" value="UniProtKB-ARBA"/>
</dbReference>
<keyword evidence="8" id="KW-0769">Symport</keyword>
<evidence type="ECO:0000256" key="24">
    <source>
        <dbReference type="ARBA" id="ARBA00081195"/>
    </source>
</evidence>
<keyword evidence="6" id="KW-1003">Cell membrane</keyword>
<feature type="transmembrane region" description="Helical" evidence="26">
    <location>
        <begin position="344"/>
        <end position="362"/>
    </location>
</feature>
<evidence type="ECO:0000256" key="17">
    <source>
        <dbReference type="ARBA" id="ARBA00050625"/>
    </source>
</evidence>
<dbReference type="AlphaFoldDB" id="A0A9C6TVI1"/>
<comment type="catalytic activity">
    <reaction evidence="19">
        <text>L-glutamate(out) = L-glutamate(in)</text>
        <dbReference type="Rhea" id="RHEA:66336"/>
        <dbReference type="ChEBI" id="CHEBI:29985"/>
    </reaction>
    <physiologicalReaction direction="left-to-right" evidence="19">
        <dbReference type="Rhea" id="RHEA:66337"/>
    </physiologicalReaction>
</comment>
<evidence type="ECO:0000256" key="14">
    <source>
        <dbReference type="ARBA" id="ARBA00023329"/>
    </source>
</evidence>
<dbReference type="InterPro" id="IPR050382">
    <property type="entry name" value="MFS_Na/Anion_cotransporter"/>
</dbReference>
<evidence type="ECO:0000256" key="5">
    <source>
        <dbReference type="ARBA" id="ARBA00022448"/>
    </source>
</evidence>
<comment type="catalytic activity">
    <reaction evidence="16">
        <text>L-aspartate(out) = L-aspartate(in)</text>
        <dbReference type="Rhea" id="RHEA:66332"/>
        <dbReference type="ChEBI" id="CHEBI:29991"/>
    </reaction>
    <physiologicalReaction direction="left-to-right" evidence="16">
        <dbReference type="Rhea" id="RHEA:66333"/>
    </physiologicalReaction>
</comment>
<dbReference type="FunFam" id="1.20.1250.20:FF:000067">
    <property type="entry name" value="sialin isoform X2"/>
    <property type="match status" value="1"/>
</dbReference>
<comment type="function">
    <text evidence="21">Receptor for CM101, a polysaccharide produced by group B Streptococcus with antipathoangiogenic properties.</text>
</comment>
<dbReference type="PANTHER" id="PTHR11662">
    <property type="entry name" value="SOLUTE CARRIER FAMILY 17"/>
    <property type="match status" value="1"/>
</dbReference>
<dbReference type="PANTHER" id="PTHR11662:SF455">
    <property type="entry name" value="GH23975P"/>
    <property type="match status" value="1"/>
</dbReference>
<evidence type="ECO:0000259" key="27">
    <source>
        <dbReference type="PROSITE" id="PS50850"/>
    </source>
</evidence>
<evidence type="ECO:0000256" key="25">
    <source>
        <dbReference type="ARBA" id="ARBA00081925"/>
    </source>
</evidence>
<feature type="transmembrane region" description="Helical" evidence="26">
    <location>
        <begin position="117"/>
        <end position="136"/>
    </location>
</feature>
<keyword evidence="28" id="KW-1185">Reference proteome</keyword>